<keyword evidence="7" id="KW-1185">Reference proteome</keyword>
<dbReference type="InterPro" id="IPR001624">
    <property type="entry name" value="FliE"/>
</dbReference>
<evidence type="ECO:0000256" key="5">
    <source>
        <dbReference type="NCBIfam" id="TIGR00205"/>
    </source>
</evidence>
<comment type="subcellular location">
    <subcellularLocation>
        <location evidence="1 4">Bacterial flagellum basal body</location>
    </subcellularLocation>
</comment>
<dbReference type="GO" id="GO:0003774">
    <property type="term" value="F:cytoskeletal motor activity"/>
    <property type="evidence" value="ECO:0007669"/>
    <property type="project" value="InterPro"/>
</dbReference>
<keyword evidence="6" id="KW-0969">Cilium</keyword>
<dbReference type="RefSeq" id="WP_069939404.1">
    <property type="nucleotide sequence ID" value="NZ_MAMP01000024.1"/>
</dbReference>
<dbReference type="OrthoDB" id="9812413at2"/>
<keyword evidence="3 4" id="KW-0975">Bacterial flagellum</keyword>
<dbReference type="Proteomes" id="UP000095658">
    <property type="component" value="Unassembled WGS sequence"/>
</dbReference>
<sequence>MAIEALNAVSSAMIESSSVKKTATPYESQQKFADFLKDSLNGVMKTEAESNSLTTKMINGENVDIHQVMAAAQKSGVTMQLTLEVRNKAIEAYQEIMRMQM</sequence>
<dbReference type="HAMAP" id="MF_00724">
    <property type="entry name" value="FliE"/>
    <property type="match status" value="1"/>
</dbReference>
<keyword evidence="6" id="KW-0282">Flagellum</keyword>
<keyword evidence="6" id="KW-0966">Cell projection</keyword>
<organism evidence="6 7">
    <name type="scientific">Domibacillus iocasae</name>
    <dbReference type="NCBI Taxonomy" id="1714016"/>
    <lineage>
        <taxon>Bacteria</taxon>
        <taxon>Bacillati</taxon>
        <taxon>Bacillota</taxon>
        <taxon>Bacilli</taxon>
        <taxon>Bacillales</taxon>
        <taxon>Bacillaceae</taxon>
        <taxon>Domibacillus</taxon>
    </lineage>
</organism>
<proteinExistence type="inferred from homology"/>
<name>A0A1E7DKI6_9BACI</name>
<dbReference type="EMBL" id="MAMP01000024">
    <property type="protein sequence ID" value="OES43617.1"/>
    <property type="molecule type" value="Genomic_DNA"/>
</dbReference>
<comment type="similarity">
    <text evidence="2 4">Belongs to the FliE family.</text>
</comment>
<dbReference type="AlphaFoldDB" id="A0A1E7DKI6"/>
<accession>A0A1E7DKI6</accession>
<gene>
    <name evidence="4" type="primary">fliE</name>
    <name evidence="6" type="ORF">BA724_10970</name>
</gene>
<reference evidence="6 7" key="1">
    <citation type="submission" date="2016-06" db="EMBL/GenBank/DDBJ databases">
        <title>Domibacillus iocasae genome sequencing.</title>
        <authorList>
            <person name="Verma A."/>
            <person name="Pal Y."/>
            <person name="Ojha A.K."/>
            <person name="Krishnamurthi S."/>
        </authorList>
    </citation>
    <scope>NUCLEOTIDE SEQUENCE [LARGE SCALE GENOMIC DNA]</scope>
    <source>
        <strain evidence="6 7">DSM 29979</strain>
    </source>
</reference>
<dbReference type="GO" id="GO:0009425">
    <property type="term" value="C:bacterial-type flagellum basal body"/>
    <property type="evidence" value="ECO:0007669"/>
    <property type="project" value="UniProtKB-SubCell"/>
</dbReference>
<dbReference type="GO" id="GO:0071973">
    <property type="term" value="P:bacterial-type flagellum-dependent cell motility"/>
    <property type="evidence" value="ECO:0007669"/>
    <property type="project" value="InterPro"/>
</dbReference>
<evidence type="ECO:0000256" key="3">
    <source>
        <dbReference type="ARBA" id="ARBA00023143"/>
    </source>
</evidence>
<dbReference type="STRING" id="1714016.BA724_10970"/>
<dbReference type="PANTHER" id="PTHR34653">
    <property type="match status" value="1"/>
</dbReference>
<dbReference type="PANTHER" id="PTHR34653:SF1">
    <property type="entry name" value="FLAGELLAR HOOK-BASAL BODY COMPLEX PROTEIN FLIE"/>
    <property type="match status" value="1"/>
</dbReference>
<evidence type="ECO:0000313" key="7">
    <source>
        <dbReference type="Proteomes" id="UP000095658"/>
    </source>
</evidence>
<evidence type="ECO:0000313" key="6">
    <source>
        <dbReference type="EMBL" id="OES43617.1"/>
    </source>
</evidence>
<protein>
    <recommendedName>
        <fullName evidence="4 5">Flagellar hook-basal body complex protein FliE</fullName>
    </recommendedName>
</protein>
<dbReference type="NCBIfam" id="TIGR00205">
    <property type="entry name" value="fliE"/>
    <property type="match status" value="1"/>
</dbReference>
<evidence type="ECO:0000256" key="4">
    <source>
        <dbReference type="HAMAP-Rule" id="MF_00724"/>
    </source>
</evidence>
<evidence type="ECO:0000256" key="2">
    <source>
        <dbReference type="ARBA" id="ARBA00009272"/>
    </source>
</evidence>
<comment type="caution">
    <text evidence="6">The sequence shown here is derived from an EMBL/GenBank/DDBJ whole genome shotgun (WGS) entry which is preliminary data.</text>
</comment>
<dbReference type="PRINTS" id="PR01006">
    <property type="entry name" value="FLGHOOKFLIE"/>
</dbReference>
<evidence type="ECO:0000256" key="1">
    <source>
        <dbReference type="ARBA" id="ARBA00004117"/>
    </source>
</evidence>
<dbReference type="GO" id="GO:0005198">
    <property type="term" value="F:structural molecule activity"/>
    <property type="evidence" value="ECO:0007669"/>
    <property type="project" value="UniProtKB-UniRule"/>
</dbReference>
<dbReference type="Pfam" id="PF02049">
    <property type="entry name" value="FliE"/>
    <property type="match status" value="1"/>
</dbReference>